<feature type="domain" description="Retrovirus-related Pol polyprotein from transposon TNT 1-94-like beta-barrel" evidence="2">
    <location>
        <begin position="191"/>
        <end position="270"/>
    </location>
</feature>
<dbReference type="EMBL" id="JAINDJ010000003">
    <property type="protein sequence ID" value="KAG9453992.1"/>
    <property type="molecule type" value="Genomic_DNA"/>
</dbReference>
<protein>
    <recommendedName>
        <fullName evidence="2">Retrovirus-related Pol polyprotein from transposon TNT 1-94-like beta-barrel domain-containing protein</fullName>
    </recommendedName>
</protein>
<dbReference type="Pfam" id="PF22936">
    <property type="entry name" value="Pol_BBD"/>
    <property type="match status" value="1"/>
</dbReference>
<feature type="region of interest" description="Disordered" evidence="1">
    <location>
        <begin position="285"/>
        <end position="321"/>
    </location>
</feature>
<evidence type="ECO:0000313" key="3">
    <source>
        <dbReference type="EMBL" id="KAG9453992.1"/>
    </source>
</evidence>
<comment type="caution">
    <text evidence="3">The sequence shown here is derived from an EMBL/GenBank/DDBJ whole genome shotgun (WGS) entry which is preliminary data.</text>
</comment>
<name>A0AAV7F2G5_ARIFI</name>
<accession>A0AAV7F2G5</accession>
<dbReference type="Proteomes" id="UP000825729">
    <property type="component" value="Unassembled WGS sequence"/>
</dbReference>
<organism evidence="3 4">
    <name type="scientific">Aristolochia fimbriata</name>
    <name type="common">White veined hardy Dutchman's pipe vine</name>
    <dbReference type="NCBI Taxonomy" id="158543"/>
    <lineage>
        <taxon>Eukaryota</taxon>
        <taxon>Viridiplantae</taxon>
        <taxon>Streptophyta</taxon>
        <taxon>Embryophyta</taxon>
        <taxon>Tracheophyta</taxon>
        <taxon>Spermatophyta</taxon>
        <taxon>Magnoliopsida</taxon>
        <taxon>Magnoliidae</taxon>
        <taxon>Piperales</taxon>
        <taxon>Aristolochiaceae</taxon>
        <taxon>Aristolochia</taxon>
    </lineage>
</organism>
<evidence type="ECO:0000259" key="2">
    <source>
        <dbReference type="Pfam" id="PF22936"/>
    </source>
</evidence>
<evidence type="ECO:0000313" key="4">
    <source>
        <dbReference type="Proteomes" id="UP000825729"/>
    </source>
</evidence>
<feature type="compositionally biased region" description="Low complexity" evidence="1">
    <location>
        <begin position="304"/>
        <end position="321"/>
    </location>
</feature>
<proteinExistence type="predicted"/>
<feature type="compositionally biased region" description="Pro residues" evidence="1">
    <location>
        <begin position="289"/>
        <end position="303"/>
    </location>
</feature>
<dbReference type="PANTHER" id="PTHR11439">
    <property type="entry name" value="GAG-POL-RELATED RETROTRANSPOSON"/>
    <property type="match status" value="1"/>
</dbReference>
<dbReference type="InterPro" id="IPR054722">
    <property type="entry name" value="PolX-like_BBD"/>
</dbReference>
<dbReference type="PANTHER" id="PTHR11439:SF461">
    <property type="entry name" value="OS10G0432200 PROTEIN"/>
    <property type="match status" value="1"/>
</dbReference>
<keyword evidence="4" id="KW-1185">Reference proteome</keyword>
<dbReference type="CDD" id="cd09272">
    <property type="entry name" value="RNase_HI_RT_Ty1"/>
    <property type="match status" value="1"/>
</dbReference>
<reference evidence="3 4" key="1">
    <citation type="submission" date="2021-07" db="EMBL/GenBank/DDBJ databases">
        <title>The Aristolochia fimbriata genome: insights into angiosperm evolution, floral development and chemical biosynthesis.</title>
        <authorList>
            <person name="Jiao Y."/>
        </authorList>
    </citation>
    <scope>NUCLEOTIDE SEQUENCE [LARGE SCALE GENOMIC DNA]</scope>
    <source>
        <strain evidence="3">IBCAS-2021</strain>
        <tissue evidence="3">Leaf</tissue>
    </source>
</reference>
<gene>
    <name evidence="3" type="ORF">H6P81_006896</name>
</gene>
<sequence length="503" mass="54420">MDPKFECDKDTLLFQSYIDKVKLVQFLMALREDYESVCSSMLHRSPLPSVESALSELLSEENWLFTWGPLGSSICDTETVFVSAPRRSFSSSAPMSGQSCDMSLVQCNYYKDFDHIKFTSPKLKKSPLTTAALHRTAASTSPAATLCVEPQSSSTLTALDVQDMITKALFGLGQGTSSALALSAHSGKSLWIIDSGASNHMSSDLSLFVSTSSSASASFSPICTDDGSQLSVSHVGSICTPSSIHLSDVLYAPQLSLNLISVGQLCDLGFQVLFTSSGCQDAGSLPATPLSPEPSLGPTPVPPLDLSSSSSSAPPLAVDPSSKYPTRVKTIVGGYVDRYKARLVAKGYTQEYGDDISGISDLKAYLSSCFEMKDLGPLRYFLGLEFRPFNGEVLADPTLYRWLVGEFMAAPRSVHYAAVVRIFRYVKGTLFQGLFMSSAPPPPLTLLAYSDADWARDITDRRSTTSYSVFLGYSPISWCSQKQTIVSRSSTEAEYRALDDTTS</sequence>
<evidence type="ECO:0000256" key="1">
    <source>
        <dbReference type="SAM" id="MobiDB-lite"/>
    </source>
</evidence>
<dbReference type="AlphaFoldDB" id="A0AAV7F2G5"/>